<evidence type="ECO:0000313" key="1">
    <source>
        <dbReference type="EMBL" id="NHO65905.1"/>
    </source>
</evidence>
<protein>
    <submittedName>
        <fullName evidence="1">Replication initiator protein A</fullName>
    </submittedName>
</protein>
<evidence type="ECO:0000313" key="2">
    <source>
        <dbReference type="Proteomes" id="UP000787472"/>
    </source>
</evidence>
<name>A0A9E5JVZ9_9GAMM</name>
<comment type="caution">
    <text evidence="1">The sequence shown here is derived from an EMBL/GenBank/DDBJ whole genome shotgun (WGS) entry which is preliminary data.</text>
</comment>
<dbReference type="RefSeq" id="WP_167185741.1">
    <property type="nucleotide sequence ID" value="NZ_JAAONZ010000006.1"/>
</dbReference>
<dbReference type="EMBL" id="JAAONZ010000006">
    <property type="protein sequence ID" value="NHO65905.1"/>
    <property type="molecule type" value="Genomic_DNA"/>
</dbReference>
<accession>A0A9E5JVZ9</accession>
<dbReference type="InterPro" id="IPR018777">
    <property type="entry name" value="Replication_initiator_prot_A"/>
</dbReference>
<dbReference type="Proteomes" id="UP000787472">
    <property type="component" value="Unassembled WGS sequence"/>
</dbReference>
<reference evidence="1" key="1">
    <citation type="submission" date="2020-03" db="EMBL/GenBank/DDBJ databases">
        <authorList>
            <person name="Guo F."/>
        </authorList>
    </citation>
    <scope>NUCLEOTIDE SEQUENCE</scope>
    <source>
        <strain evidence="1">JCM 30134</strain>
    </source>
</reference>
<keyword evidence="2" id="KW-1185">Reference proteome</keyword>
<dbReference type="Pfam" id="PF10134">
    <property type="entry name" value="RPA"/>
    <property type="match status" value="1"/>
</dbReference>
<dbReference type="AlphaFoldDB" id="A0A9E5JVZ9"/>
<proteinExistence type="predicted"/>
<sequence length="294" mass="33563">MTSLSTTTTQLPATDQLDLFVADIIDVAPKSDISSMEYPIFAISSKPDREKFRYENTQTGNWIEVIPSADGRATIHDKDLLIYSFGQIAEAANRGRPTTRRVKITAYDYLMTTKRGTDGKAYKAIGDTLARLRGTVFRTNINDPNGSKKSKGEVFGLIDYGAAVTDKNGRLEYFEVVISEQLYQAVANNHILTYNREYFGLRSPYDRRLYEICRKHCGNQPMWDIGLEKLWRKFGVRSPLREFRRKIKDVIKKQSVPDYCLQYESAKESGTIEKLIVMKDLDGSLRESVREISP</sequence>
<organism evidence="1 2">
    <name type="scientific">Pseudomaricurvus hydrocarbonicus</name>
    <dbReference type="NCBI Taxonomy" id="1470433"/>
    <lineage>
        <taxon>Bacteria</taxon>
        <taxon>Pseudomonadati</taxon>
        <taxon>Pseudomonadota</taxon>
        <taxon>Gammaproteobacteria</taxon>
        <taxon>Cellvibrionales</taxon>
        <taxon>Cellvibrionaceae</taxon>
        <taxon>Pseudomaricurvus</taxon>
    </lineage>
</organism>
<gene>
    <name evidence="1" type="ORF">G8770_10165</name>
</gene>